<name>A0A1G2T2I4_9BACT</name>
<dbReference type="AlphaFoldDB" id="A0A1G2T2I4"/>
<dbReference type="GO" id="GO:0000902">
    <property type="term" value="P:cell morphogenesis"/>
    <property type="evidence" value="ECO:0007669"/>
    <property type="project" value="InterPro"/>
</dbReference>
<evidence type="ECO:0000256" key="6">
    <source>
        <dbReference type="HAMAP-Rule" id="MF_02207"/>
    </source>
</evidence>
<gene>
    <name evidence="6" type="primary">mreB</name>
    <name evidence="7" type="ORF">A2758_01965</name>
</gene>
<dbReference type="CDD" id="cd10225">
    <property type="entry name" value="ASKHA_NBD_MreB-like"/>
    <property type="match status" value="1"/>
</dbReference>
<keyword evidence="4 6" id="KW-0133">Cell shape</keyword>
<reference evidence="7 8" key="1">
    <citation type="journal article" date="2016" name="Nat. Commun.">
        <title>Thousands of microbial genomes shed light on interconnected biogeochemical processes in an aquifer system.</title>
        <authorList>
            <person name="Anantharaman K."/>
            <person name="Brown C.T."/>
            <person name="Hug L.A."/>
            <person name="Sharon I."/>
            <person name="Castelle C.J."/>
            <person name="Probst A.J."/>
            <person name="Thomas B.C."/>
            <person name="Singh A."/>
            <person name="Wilkins M.J."/>
            <person name="Karaoz U."/>
            <person name="Brodie E.L."/>
            <person name="Williams K.H."/>
            <person name="Hubbard S.S."/>
            <person name="Banfield J.F."/>
        </authorList>
    </citation>
    <scope>NUCLEOTIDE SEQUENCE [LARGE SCALE GENOMIC DNA]</scope>
</reference>
<dbReference type="NCBIfam" id="NF010539">
    <property type="entry name" value="PRK13927.1"/>
    <property type="match status" value="1"/>
</dbReference>
<evidence type="ECO:0000256" key="2">
    <source>
        <dbReference type="ARBA" id="ARBA00022741"/>
    </source>
</evidence>
<dbReference type="GO" id="GO:0008360">
    <property type="term" value="P:regulation of cell shape"/>
    <property type="evidence" value="ECO:0007669"/>
    <property type="project" value="UniProtKB-UniRule"/>
</dbReference>
<dbReference type="PANTHER" id="PTHR42749:SF1">
    <property type="entry name" value="CELL SHAPE-DETERMINING PROTEIN MREB"/>
    <property type="match status" value="1"/>
</dbReference>
<dbReference type="NCBIfam" id="TIGR00904">
    <property type="entry name" value="mreB"/>
    <property type="match status" value="1"/>
</dbReference>
<dbReference type="GO" id="GO:0005524">
    <property type="term" value="F:ATP binding"/>
    <property type="evidence" value="ECO:0007669"/>
    <property type="project" value="UniProtKB-KW"/>
</dbReference>
<sequence>MKLLDKLKSFKRYFSHDVGIDLGTANTLVYMRGKGIVINEPSVVAVNQKTGQIVAIGTEAKAMLGRTPEHIVAIKPLVDGVISDFETTEEMIAYLLSRATADSNKLLAPRVVVGVPSNITNVEIRAVRDATRNAGAGEVHIVEEPMAAAIGMRLPIHEPVGNMIIDIGGGTSDIAVISLGGVVRSKNLRIAGDRFNADIISYVRNQFKILIGDKTAEAAKISIGSVLPTHAPLEAAVKGRDLVTGLPKEVILTDTDIREALSQSIETLIEATREVLESTPPEVLSDIMQRGLYLSGGGALIKGLSELIEGEINIPVHISADPLTAVARGCGVILEDIERFRDVLIENDDELPPKK</sequence>
<comment type="caution">
    <text evidence="6">Lacks conserved residue(s) required for the propagation of feature annotation.</text>
</comment>
<dbReference type="HAMAP" id="MF_02207">
    <property type="entry name" value="MreB"/>
    <property type="match status" value="1"/>
</dbReference>
<dbReference type="PANTHER" id="PTHR42749">
    <property type="entry name" value="CELL SHAPE-DETERMINING PROTEIN MREB"/>
    <property type="match status" value="1"/>
</dbReference>
<keyword evidence="3 6" id="KW-0067">ATP-binding</keyword>
<protein>
    <recommendedName>
        <fullName evidence="6">Cell shape-determining protein MreB</fullName>
    </recommendedName>
</protein>
<evidence type="ECO:0000256" key="5">
    <source>
        <dbReference type="ARBA" id="ARBA00023458"/>
    </source>
</evidence>
<keyword evidence="1 6" id="KW-0963">Cytoplasm</keyword>
<evidence type="ECO:0000313" key="8">
    <source>
        <dbReference type="Proteomes" id="UP000178612"/>
    </source>
</evidence>
<dbReference type="EMBL" id="MHVJ01000013">
    <property type="protein sequence ID" value="OHA91218.1"/>
    <property type="molecule type" value="Genomic_DNA"/>
</dbReference>
<comment type="caution">
    <text evidence="7">The sequence shown here is derived from an EMBL/GenBank/DDBJ whole genome shotgun (WGS) entry which is preliminary data.</text>
</comment>
<proteinExistence type="inferred from homology"/>
<evidence type="ECO:0000313" key="7">
    <source>
        <dbReference type="EMBL" id="OHA91218.1"/>
    </source>
</evidence>
<dbReference type="SUPFAM" id="SSF53067">
    <property type="entry name" value="Actin-like ATPase domain"/>
    <property type="match status" value="2"/>
</dbReference>
<comment type="similarity">
    <text evidence="5 6">Belongs to the FtsA/MreB family.</text>
</comment>
<keyword evidence="2 6" id="KW-0547">Nucleotide-binding</keyword>
<dbReference type="InterPro" id="IPR056546">
    <property type="entry name" value="MreB_MamK-like"/>
</dbReference>
<evidence type="ECO:0000256" key="3">
    <source>
        <dbReference type="ARBA" id="ARBA00022840"/>
    </source>
</evidence>
<comment type="subcellular location">
    <subcellularLocation>
        <location evidence="6">Cytoplasm</location>
    </subcellularLocation>
    <text evidence="6">Membrane-associated.</text>
</comment>
<dbReference type="GO" id="GO:0005737">
    <property type="term" value="C:cytoplasm"/>
    <property type="evidence" value="ECO:0007669"/>
    <property type="project" value="UniProtKB-SubCell"/>
</dbReference>
<evidence type="ECO:0000256" key="4">
    <source>
        <dbReference type="ARBA" id="ARBA00022960"/>
    </source>
</evidence>
<comment type="function">
    <text evidence="6">Forms membrane-associated dynamic filaments that are essential for cell shape determination. Acts by regulating cell wall synthesis and cell elongation, and thus cell shape. A feedback loop between cell geometry and MreB localization may maintain elongated cell shape by targeting cell wall growth to regions of negative cell wall curvature.</text>
</comment>
<dbReference type="Proteomes" id="UP000178612">
    <property type="component" value="Unassembled WGS sequence"/>
</dbReference>
<accession>A0A1G2T2I4</accession>
<dbReference type="Gene3D" id="3.30.420.40">
    <property type="match status" value="2"/>
</dbReference>
<dbReference type="Pfam" id="PF06723">
    <property type="entry name" value="MreB_Mbl"/>
    <property type="match status" value="1"/>
</dbReference>
<evidence type="ECO:0000256" key="1">
    <source>
        <dbReference type="ARBA" id="ARBA00022490"/>
    </source>
</evidence>
<feature type="binding site" evidence="6">
    <location>
        <begin position="24"/>
        <end position="26"/>
    </location>
    <ligand>
        <name>ATP</name>
        <dbReference type="ChEBI" id="CHEBI:30616"/>
    </ligand>
</feature>
<feature type="binding site" evidence="6">
    <location>
        <begin position="297"/>
        <end position="300"/>
    </location>
    <ligand>
        <name>ATP</name>
        <dbReference type="ChEBI" id="CHEBI:30616"/>
    </ligand>
</feature>
<dbReference type="PRINTS" id="PR01652">
    <property type="entry name" value="SHAPEPROTEIN"/>
</dbReference>
<feature type="binding site" evidence="6">
    <location>
        <begin position="169"/>
        <end position="171"/>
    </location>
    <ligand>
        <name>ATP</name>
        <dbReference type="ChEBI" id="CHEBI:30616"/>
    </ligand>
</feature>
<dbReference type="InterPro" id="IPR004753">
    <property type="entry name" value="MreB"/>
</dbReference>
<organism evidence="7 8">
    <name type="scientific">Candidatus Zambryskibacteria bacterium RIFCSPHIGHO2_01_FULL_49_18</name>
    <dbReference type="NCBI Taxonomy" id="1802740"/>
    <lineage>
        <taxon>Bacteria</taxon>
        <taxon>Candidatus Zambryskiibacteriota</taxon>
    </lineage>
</organism>
<comment type="subunit">
    <text evidence="6">Forms polymers.</text>
</comment>
<dbReference type="InterPro" id="IPR043129">
    <property type="entry name" value="ATPase_NBD"/>
</dbReference>